<keyword evidence="2" id="KW-1185">Reference proteome</keyword>
<evidence type="ECO:0000313" key="2">
    <source>
        <dbReference type="Proteomes" id="UP001500879"/>
    </source>
</evidence>
<organism evidence="1 2">
    <name type="scientific">Streptomyces luteireticuli</name>
    <dbReference type="NCBI Taxonomy" id="173858"/>
    <lineage>
        <taxon>Bacteria</taxon>
        <taxon>Bacillati</taxon>
        <taxon>Actinomycetota</taxon>
        <taxon>Actinomycetes</taxon>
        <taxon>Kitasatosporales</taxon>
        <taxon>Streptomycetaceae</taxon>
        <taxon>Streptomyces</taxon>
    </lineage>
</organism>
<evidence type="ECO:0008006" key="3">
    <source>
        <dbReference type="Google" id="ProtNLM"/>
    </source>
</evidence>
<accession>A0ABN0Z9B4</accession>
<reference evidence="1 2" key="1">
    <citation type="journal article" date="2019" name="Int. J. Syst. Evol. Microbiol.">
        <title>The Global Catalogue of Microorganisms (GCM) 10K type strain sequencing project: providing services to taxonomists for standard genome sequencing and annotation.</title>
        <authorList>
            <consortium name="The Broad Institute Genomics Platform"/>
            <consortium name="The Broad Institute Genome Sequencing Center for Infectious Disease"/>
            <person name="Wu L."/>
            <person name="Ma J."/>
        </authorList>
    </citation>
    <scope>NUCLEOTIDE SEQUENCE [LARGE SCALE GENOMIC DNA]</scope>
    <source>
        <strain evidence="1 2">JCM 4788</strain>
    </source>
</reference>
<dbReference type="Proteomes" id="UP001500879">
    <property type="component" value="Unassembled WGS sequence"/>
</dbReference>
<gene>
    <name evidence="1" type="ORF">GCM10010357_70720</name>
</gene>
<protein>
    <recommendedName>
        <fullName evidence="3">Type II toxin-antitoxin system RelE/ParE family toxin</fullName>
    </recommendedName>
</protein>
<name>A0ABN0Z9B4_9ACTN</name>
<proteinExistence type="predicted"/>
<comment type="caution">
    <text evidence="1">The sequence shown here is derived from an EMBL/GenBank/DDBJ whole genome shotgun (WGS) entry which is preliminary data.</text>
</comment>
<sequence length="87" mass="9572">MSDWQIVMPARLGDEVAHLTPSGRRVVHDALAALALDPHAGAEEVITGAEVRRYRTRPTDTGDRISILYRLHADTRSVEIVFLLAGP</sequence>
<dbReference type="EMBL" id="BAAABX010000093">
    <property type="protein sequence ID" value="GAA0439168.1"/>
    <property type="molecule type" value="Genomic_DNA"/>
</dbReference>
<dbReference type="RefSeq" id="WP_344033193.1">
    <property type="nucleotide sequence ID" value="NZ_BAAABX010000093.1"/>
</dbReference>
<evidence type="ECO:0000313" key="1">
    <source>
        <dbReference type="EMBL" id="GAA0439168.1"/>
    </source>
</evidence>